<feature type="domain" description="TIR" evidence="15">
    <location>
        <begin position="360"/>
        <end position="447"/>
    </location>
</feature>
<dbReference type="SUPFAM" id="SSF52058">
    <property type="entry name" value="L domain-like"/>
    <property type="match status" value="1"/>
</dbReference>
<feature type="transmembrane region" description="Helical" evidence="14">
    <location>
        <begin position="12"/>
        <end position="30"/>
    </location>
</feature>
<dbReference type="InterPro" id="IPR032675">
    <property type="entry name" value="LRR_dom_sf"/>
</dbReference>
<name>A0A7M7NP29_STRPU</name>
<dbReference type="SUPFAM" id="SSF52200">
    <property type="entry name" value="Toll/Interleukin receptor TIR domain"/>
    <property type="match status" value="1"/>
</dbReference>
<evidence type="ECO:0000259" key="15">
    <source>
        <dbReference type="PROSITE" id="PS50104"/>
    </source>
</evidence>
<evidence type="ECO:0000256" key="9">
    <source>
        <dbReference type="ARBA" id="ARBA00022989"/>
    </source>
</evidence>
<dbReference type="InterPro" id="IPR000483">
    <property type="entry name" value="Cys-rich_flank_reg_C"/>
</dbReference>
<dbReference type="SMART" id="SM00082">
    <property type="entry name" value="LRRCT"/>
    <property type="match status" value="1"/>
</dbReference>
<evidence type="ECO:0000256" key="14">
    <source>
        <dbReference type="SAM" id="Phobius"/>
    </source>
</evidence>
<keyword evidence="8" id="KW-0130">Cell adhesion</keyword>
<dbReference type="PANTHER" id="PTHR24368">
    <property type="entry name" value="AMPHOTERIN-INDUCED PROTEIN"/>
    <property type="match status" value="1"/>
</dbReference>
<keyword evidence="12" id="KW-0325">Glycoprotein</keyword>
<dbReference type="SMART" id="SM00369">
    <property type="entry name" value="LRR_TYP"/>
    <property type="match status" value="5"/>
</dbReference>
<dbReference type="InterPro" id="IPR035897">
    <property type="entry name" value="Toll_tir_struct_dom_sf"/>
</dbReference>
<dbReference type="InterPro" id="IPR001611">
    <property type="entry name" value="Leu-rich_rpt"/>
</dbReference>
<dbReference type="InterPro" id="IPR000157">
    <property type="entry name" value="TIR_dom"/>
</dbReference>
<reference evidence="16" key="2">
    <citation type="submission" date="2021-01" db="UniProtKB">
        <authorList>
            <consortium name="EnsemblMetazoa"/>
        </authorList>
    </citation>
    <scope>IDENTIFICATION</scope>
</reference>
<keyword evidence="6" id="KW-0732">Signal</keyword>
<keyword evidence="11" id="KW-0675">Receptor</keyword>
<keyword evidence="4" id="KW-0433">Leucine-rich repeat</keyword>
<dbReference type="InterPro" id="IPR031283">
    <property type="entry name" value="AMIGO"/>
</dbReference>
<evidence type="ECO:0000256" key="6">
    <source>
        <dbReference type="ARBA" id="ARBA00022729"/>
    </source>
</evidence>
<evidence type="ECO:0000256" key="3">
    <source>
        <dbReference type="ARBA" id="ARBA00009634"/>
    </source>
</evidence>
<keyword evidence="9 14" id="KW-1133">Transmembrane helix</keyword>
<evidence type="ECO:0000256" key="12">
    <source>
        <dbReference type="ARBA" id="ARBA00023180"/>
    </source>
</evidence>
<evidence type="ECO:0000256" key="5">
    <source>
        <dbReference type="ARBA" id="ARBA00022692"/>
    </source>
</evidence>
<dbReference type="Gene3D" id="3.40.50.10140">
    <property type="entry name" value="Toll/interleukin-1 receptor homology (TIR) domain"/>
    <property type="match status" value="1"/>
</dbReference>
<evidence type="ECO:0000313" key="16">
    <source>
        <dbReference type="EnsemblMetazoa" id="XP_030839390"/>
    </source>
</evidence>
<evidence type="ECO:0000256" key="1">
    <source>
        <dbReference type="ARBA" id="ARBA00004251"/>
    </source>
</evidence>
<dbReference type="InParanoid" id="A0A7M7NP29"/>
<evidence type="ECO:0000256" key="2">
    <source>
        <dbReference type="ARBA" id="ARBA00005670"/>
    </source>
</evidence>
<keyword evidence="5 14" id="KW-0812">Transmembrane</keyword>
<evidence type="ECO:0000256" key="13">
    <source>
        <dbReference type="ARBA" id="ARBA00023319"/>
    </source>
</evidence>
<dbReference type="OrthoDB" id="1600340at2759"/>
<evidence type="ECO:0000256" key="11">
    <source>
        <dbReference type="ARBA" id="ARBA00023170"/>
    </source>
</evidence>
<dbReference type="PROSITE" id="PS50104">
    <property type="entry name" value="TIR"/>
    <property type="match status" value="1"/>
</dbReference>
<keyword evidence="17" id="KW-1185">Reference proteome</keyword>
<protein>
    <recommendedName>
        <fullName evidence="15">TIR domain-containing protein</fullName>
    </recommendedName>
</protein>
<keyword evidence="10 14" id="KW-0472">Membrane</keyword>
<dbReference type="EnsemblMetazoa" id="XM_030983530">
    <property type="protein sequence ID" value="XP_030839390"/>
    <property type="gene ID" value="LOC115923187"/>
</dbReference>
<evidence type="ECO:0000256" key="4">
    <source>
        <dbReference type="ARBA" id="ARBA00022614"/>
    </source>
</evidence>
<comment type="similarity">
    <text evidence="2">Belongs to the immunoglobulin superfamily. AMIGO family.</text>
</comment>
<dbReference type="GO" id="GO:0007165">
    <property type="term" value="P:signal transduction"/>
    <property type="evidence" value="ECO:0007669"/>
    <property type="project" value="InterPro"/>
</dbReference>
<evidence type="ECO:0000256" key="10">
    <source>
        <dbReference type="ARBA" id="ARBA00023136"/>
    </source>
</evidence>
<dbReference type="GO" id="GO:0005886">
    <property type="term" value="C:plasma membrane"/>
    <property type="evidence" value="ECO:0007669"/>
    <property type="project" value="UniProtKB-SubCell"/>
</dbReference>
<dbReference type="InterPro" id="IPR003591">
    <property type="entry name" value="Leu-rich_rpt_typical-subtyp"/>
</dbReference>
<comment type="similarity">
    <text evidence="3">Belongs to the Toll-like receptor family.</text>
</comment>
<dbReference type="GeneID" id="115923187"/>
<keyword evidence="7" id="KW-0677">Repeat</keyword>
<dbReference type="KEGG" id="spu:115923187"/>
<dbReference type="Gene3D" id="3.80.10.10">
    <property type="entry name" value="Ribonuclease Inhibitor"/>
    <property type="match status" value="2"/>
</dbReference>
<proteinExistence type="inferred from homology"/>
<dbReference type="Proteomes" id="UP000007110">
    <property type="component" value="Unassembled WGS sequence"/>
</dbReference>
<dbReference type="PANTHER" id="PTHR24368:SF210">
    <property type="entry name" value="SURFACE ANTIGEN BSPA-LIKE"/>
    <property type="match status" value="1"/>
</dbReference>
<evidence type="ECO:0000256" key="7">
    <source>
        <dbReference type="ARBA" id="ARBA00022737"/>
    </source>
</evidence>
<accession>A0A7M7NP29</accession>
<dbReference type="AlphaFoldDB" id="A0A7M7NP29"/>
<dbReference type="GO" id="GO:0007155">
    <property type="term" value="P:cell adhesion"/>
    <property type="evidence" value="ECO:0007669"/>
    <property type="project" value="UniProtKB-KW"/>
</dbReference>
<comment type="subcellular location">
    <subcellularLocation>
        <location evidence="1">Cell membrane</location>
        <topology evidence="1">Single-pass type I membrane protein</topology>
    </subcellularLocation>
</comment>
<sequence length="447" mass="52074">MAQITMDSLTQTLLISMVIFLGGIVQKVIVDMPINSQQPNYTCPVKDRYIAKCAHLNLTSIPQDLPHELLVLFIRDNQVTELLNTSFMNYNQLEKLYARHNVIAFIDSGTFETLPQLQVLELDHNLITFLPIYYLQKNALLYIINLSHNKIRFALRGLEKLQVLSLGGNRISYINNESFCGLHALENLRTFANLTTLRQLSLQDNDLTSIPKDAFQGLYNLRVLQLQNNLIKFIQQGLFMGTNELEQLYLQNNHISTVASNTFMPSSLIRFNIARNPLTCDCQLAWFRQWLNEVEGKIDLAPKNQTRCSSSSLKVLVNQIICFNPLVYLNRWWINYKLYLLKLAIVGYHEITEDRNPEDFEFQLNLMFHEDDEWWVNDCMKPFLEQRMPHLERVIFGDADLHPGLFYLNAIYDVIENSHKTMLLLSNQSVDDTWYMTKLRMAVEHTE</sequence>
<evidence type="ECO:0000256" key="8">
    <source>
        <dbReference type="ARBA" id="ARBA00022889"/>
    </source>
</evidence>
<dbReference type="Pfam" id="PF13855">
    <property type="entry name" value="LRR_8"/>
    <property type="match status" value="3"/>
</dbReference>
<dbReference type="PROSITE" id="PS51450">
    <property type="entry name" value="LRR"/>
    <property type="match status" value="3"/>
</dbReference>
<dbReference type="RefSeq" id="XP_030839390.1">
    <property type="nucleotide sequence ID" value="XM_030983530.1"/>
</dbReference>
<keyword evidence="13" id="KW-0393">Immunoglobulin domain</keyword>
<reference evidence="17" key="1">
    <citation type="submission" date="2015-02" db="EMBL/GenBank/DDBJ databases">
        <title>Genome sequencing for Strongylocentrotus purpuratus.</title>
        <authorList>
            <person name="Murali S."/>
            <person name="Liu Y."/>
            <person name="Vee V."/>
            <person name="English A."/>
            <person name="Wang M."/>
            <person name="Skinner E."/>
            <person name="Han Y."/>
            <person name="Muzny D.M."/>
            <person name="Worley K.C."/>
            <person name="Gibbs R.A."/>
        </authorList>
    </citation>
    <scope>NUCLEOTIDE SEQUENCE</scope>
</reference>
<organism evidence="16 17">
    <name type="scientific">Strongylocentrotus purpuratus</name>
    <name type="common">Purple sea urchin</name>
    <dbReference type="NCBI Taxonomy" id="7668"/>
    <lineage>
        <taxon>Eukaryota</taxon>
        <taxon>Metazoa</taxon>
        <taxon>Echinodermata</taxon>
        <taxon>Eleutherozoa</taxon>
        <taxon>Echinozoa</taxon>
        <taxon>Echinoidea</taxon>
        <taxon>Euechinoidea</taxon>
        <taxon>Echinacea</taxon>
        <taxon>Camarodonta</taxon>
        <taxon>Echinidea</taxon>
        <taxon>Strongylocentrotidae</taxon>
        <taxon>Strongylocentrotus</taxon>
    </lineage>
</organism>
<evidence type="ECO:0000313" key="17">
    <source>
        <dbReference type="Proteomes" id="UP000007110"/>
    </source>
</evidence>